<keyword evidence="8" id="KW-1185">Reference proteome</keyword>
<keyword evidence="3 5" id="KW-1133">Transmembrane helix</keyword>
<protein>
    <submittedName>
        <fullName evidence="7">Translocation/assembly module TamB domain-containing protein</fullName>
    </submittedName>
</protein>
<evidence type="ECO:0000313" key="8">
    <source>
        <dbReference type="Proteomes" id="UP001141933"/>
    </source>
</evidence>
<feature type="domain" description="Translocation and assembly module TamB C-terminal" evidence="6">
    <location>
        <begin position="1087"/>
        <end position="1484"/>
    </location>
</feature>
<evidence type="ECO:0000256" key="3">
    <source>
        <dbReference type="ARBA" id="ARBA00022989"/>
    </source>
</evidence>
<gene>
    <name evidence="7" type="ORF">O6P32_07455</name>
</gene>
<accession>A0ABT4PHM3</accession>
<dbReference type="PANTHER" id="PTHR36985">
    <property type="entry name" value="TRANSLOCATION AND ASSEMBLY MODULE SUBUNIT TAMB"/>
    <property type="match status" value="1"/>
</dbReference>
<comment type="caution">
    <text evidence="7">The sequence shown here is derived from an EMBL/GenBank/DDBJ whole genome shotgun (WGS) entry which is preliminary data.</text>
</comment>
<evidence type="ECO:0000259" key="6">
    <source>
        <dbReference type="Pfam" id="PF04357"/>
    </source>
</evidence>
<sequence length="1534" mass="170988">MKRSVKWGTAILLSPFVLFIILCIFIYIPPIQNFLVQQATRYASESTGMHISIKRISLSFPLDLVVHNTLAVQGRDTILQAEQLTVKVQLLPLLKQQIELDGLELKKATVNTSNLIEGMQLKGDLGKLFISSHGVALSPETAIVNKFLLENTHVTLCLNDTTPTPPDTTSSAPMYWKIMLQKINLQNVSFHMQMPLDSIDMQLQLNNASLSDGLVDLHQMAYSARHFEIRKSKINYNTGNQPQTVGLDPTHIAVTNLNLSLDSLYYAGNDMKALIKEFDLEERSGLKITSAQGRLVSNDKTLSVPSLQIKTTDSFIEFTANMDWGVTDTNSEGNMHARLMADIGKTDLFRLLPDMPEELVKYYPSAPLQIRAGIDGNLNQLNLTNLTVRIPEVFQSNISGSITNPLDSIYRDGSLSLSTQTQNMQFISQIAKGIAVPSDVILESKNLIKGTLLQTTTTLTHHTDSIFLSGGYNLSTQEYAAKLDIKEIDLHKFIPQDSLYALSASAKVQGKGFDIFSHSTSAQLEAELNHLEYGSRFFSGVQIDATVAQNKLLAHLNAKDNAIDIQTTIEGLFKPKQIDATVNASVNQLDLYAMQLTPNPLKVSQQISVTLQTDMKQTHKVRADVTNNKLITAEKTFSTKDLHAGLALTKDSIRSFVNAGDLTFLFKSQQNLDKLTASLNKISKELDSQWKKKYIDQPFIKTLLPTTRIKIISGKDNPIANLLSSNHIYYNRLLIDLNTSAQTGLNGSVNLYGLHTDSLSLDSIYFTAQQDTAEINFRSGIKALANSHQEAFDVSLNGYVGANDAQMIIEYLNGQKERGAYIGFNANLRNKGISLHVIPEEPTLVYRPFKVNPRNYVYLSDKGKIFADMSLYDKNHTGMHLYSAPDSTVQQDITFMLNKIDIAEFRRIIPYMPDIAGSITAETHYVQNESESQIALETTVEKLAYNKQPLGDWSISTVYLPKENGEHSIDGFVVHNEEEVMTINGSYFTPLTPKGTDKIMADMEIHHFPLPVANAFIPDKMAMLKGDIDGNLSISGSTTQPLFNGEIGLDSVAIDIPQASLNLRFDNRPVKITDSKLVFKDFSIFTEGKTPFAINGTVDMKDMAQIQIDLKMNAHNFELLNAKRTKEALVYGKLYVDFNSVLKGTPESLTMRGNMNILGSSNFTYVLKDSPLTVEDRLNETVTFVNFSDTAQTTRHPVQAMTLGGIDMLMTLHIDEAVQCRVDLNEDGSNYMLLEGGGDLSFQYQPDGNMLLNGRYALMSGEMKYAMPIIPLKTFYIQSGSYIEWTGNVMNPNLNIKASERVRASVTQEGQSSRMVTFNVGVSITNRLENLGFTFTLEAPEDGTIQNELASMSAEEKNKLAVTMLVTGMYLSESNMGSGKAFNTNNVLNSFLQKEIQSIAGDALKTVDINFGMETTNEEETGSSRTDYNFQFAKRFWNNRFRVVIGGKISTGNDVQQDESFIDNVSLEYRLDNSGTRYIKLFHDKNYESILDGEVIETGAGIVLRKKISRLGELFIFRNRKKNPIETQTNEKEK</sequence>
<organism evidence="7 8">
    <name type="scientific">Phocaeicola acetigenes</name>
    <dbReference type="NCBI Taxonomy" id="3016083"/>
    <lineage>
        <taxon>Bacteria</taxon>
        <taxon>Pseudomonadati</taxon>
        <taxon>Bacteroidota</taxon>
        <taxon>Bacteroidia</taxon>
        <taxon>Bacteroidales</taxon>
        <taxon>Bacteroidaceae</taxon>
        <taxon>Phocaeicola</taxon>
    </lineage>
</organism>
<proteinExistence type="predicted"/>
<evidence type="ECO:0000256" key="2">
    <source>
        <dbReference type="ARBA" id="ARBA00022692"/>
    </source>
</evidence>
<evidence type="ECO:0000313" key="7">
    <source>
        <dbReference type="EMBL" id="MCZ8372545.1"/>
    </source>
</evidence>
<comment type="subcellular location">
    <subcellularLocation>
        <location evidence="1">Membrane</location>
        <topology evidence="1">Single-pass membrane protein</topology>
    </subcellularLocation>
</comment>
<dbReference type="EMBL" id="JAPZVM010000004">
    <property type="protein sequence ID" value="MCZ8372545.1"/>
    <property type="molecule type" value="Genomic_DNA"/>
</dbReference>
<name>A0ABT4PHM3_9BACT</name>
<dbReference type="InterPro" id="IPR007452">
    <property type="entry name" value="TamB_C"/>
</dbReference>
<dbReference type="RefSeq" id="WP_269877745.1">
    <property type="nucleotide sequence ID" value="NZ_JAPZVM010000004.1"/>
</dbReference>
<evidence type="ECO:0000256" key="4">
    <source>
        <dbReference type="ARBA" id="ARBA00023136"/>
    </source>
</evidence>
<keyword evidence="4 5" id="KW-0472">Membrane</keyword>
<evidence type="ECO:0000256" key="5">
    <source>
        <dbReference type="SAM" id="Phobius"/>
    </source>
</evidence>
<evidence type="ECO:0000256" key="1">
    <source>
        <dbReference type="ARBA" id="ARBA00004167"/>
    </source>
</evidence>
<feature type="transmembrane region" description="Helical" evidence="5">
    <location>
        <begin position="7"/>
        <end position="28"/>
    </location>
</feature>
<dbReference type="Proteomes" id="UP001141933">
    <property type="component" value="Unassembled WGS sequence"/>
</dbReference>
<reference evidence="7" key="1">
    <citation type="submission" date="2022-12" db="EMBL/GenBank/DDBJ databases">
        <title>Phocaeicola acetigenes sp. nov., isolated feces from a healthy human.</title>
        <authorList>
            <person name="Do H."/>
            <person name="Ha Y.B."/>
            <person name="Kim J.-S."/>
            <person name="Suh M.K."/>
            <person name="Kim H.S."/>
            <person name="Lee J.-S."/>
        </authorList>
    </citation>
    <scope>NUCLEOTIDE SEQUENCE</scope>
    <source>
        <strain evidence="7">KGMB11183</strain>
    </source>
</reference>
<dbReference type="Pfam" id="PF04357">
    <property type="entry name" value="TamB"/>
    <property type="match status" value="1"/>
</dbReference>
<keyword evidence="2 5" id="KW-0812">Transmembrane</keyword>
<dbReference type="PANTHER" id="PTHR36985:SF1">
    <property type="entry name" value="TRANSLOCATION AND ASSEMBLY MODULE SUBUNIT TAMB"/>
    <property type="match status" value="1"/>
</dbReference>